<comment type="caution">
    <text evidence="5">The sequence shown here is derived from an EMBL/GenBank/DDBJ whole genome shotgun (WGS) entry which is preliminary data.</text>
</comment>
<dbReference type="Proteomes" id="UP000295399">
    <property type="component" value="Unassembled WGS sequence"/>
</dbReference>
<dbReference type="EMBL" id="SLXO01000003">
    <property type="protein sequence ID" value="TCP36368.1"/>
    <property type="molecule type" value="Genomic_DNA"/>
</dbReference>
<dbReference type="PANTHER" id="PTHR44314:SF1">
    <property type="entry name" value="CILIA- AND FLAGELLA-ASSOCIATED PROTEIN 70"/>
    <property type="match status" value="1"/>
</dbReference>
<evidence type="ECO:0000256" key="1">
    <source>
        <dbReference type="ARBA" id="ARBA00022737"/>
    </source>
</evidence>
<gene>
    <name evidence="5" type="ORF">EV659_103258</name>
</gene>
<reference evidence="5 6" key="1">
    <citation type="submission" date="2019-03" db="EMBL/GenBank/DDBJ databases">
        <title>Genomic Encyclopedia of Type Strains, Phase IV (KMG-IV): sequencing the most valuable type-strain genomes for metagenomic binning, comparative biology and taxonomic classification.</title>
        <authorList>
            <person name="Goeker M."/>
        </authorList>
    </citation>
    <scope>NUCLEOTIDE SEQUENCE [LARGE SCALE GENOMIC DNA]</scope>
    <source>
        <strain evidence="5 6">DSM 2132</strain>
    </source>
</reference>
<dbReference type="InterPro" id="IPR052628">
    <property type="entry name" value="CFAP70"/>
</dbReference>
<dbReference type="InterPro" id="IPR019734">
    <property type="entry name" value="TPR_rpt"/>
</dbReference>
<dbReference type="AlphaFoldDB" id="A0A4R2PNM4"/>
<evidence type="ECO:0000313" key="6">
    <source>
        <dbReference type="Proteomes" id="UP000295399"/>
    </source>
</evidence>
<feature type="chain" id="PRO_5020776728" evidence="4">
    <location>
        <begin position="27"/>
        <end position="454"/>
    </location>
</feature>
<evidence type="ECO:0000313" key="5">
    <source>
        <dbReference type="EMBL" id="TCP36368.1"/>
    </source>
</evidence>
<evidence type="ECO:0000256" key="3">
    <source>
        <dbReference type="SAM" id="MobiDB-lite"/>
    </source>
</evidence>
<accession>A0A4R2PNM4</accession>
<proteinExistence type="predicted"/>
<dbReference type="InterPro" id="IPR011990">
    <property type="entry name" value="TPR-like_helical_dom_sf"/>
</dbReference>
<keyword evidence="2" id="KW-0802">TPR repeat</keyword>
<dbReference type="PANTHER" id="PTHR44314">
    <property type="entry name" value="CILIA- AND FLAGELLA-ASSOCIATED PROTEIN 70"/>
    <property type="match status" value="1"/>
</dbReference>
<dbReference type="RefSeq" id="WP_132707910.1">
    <property type="nucleotide sequence ID" value="NZ_JACIGF010000003.1"/>
</dbReference>
<organism evidence="5 6">
    <name type="scientific">Rhodothalassium salexigens DSM 2132</name>
    <dbReference type="NCBI Taxonomy" id="1188247"/>
    <lineage>
        <taxon>Bacteria</taxon>
        <taxon>Pseudomonadati</taxon>
        <taxon>Pseudomonadota</taxon>
        <taxon>Alphaproteobacteria</taxon>
        <taxon>Rhodothalassiales</taxon>
        <taxon>Rhodothalassiaceae</taxon>
        <taxon>Rhodothalassium</taxon>
    </lineage>
</organism>
<evidence type="ECO:0000256" key="4">
    <source>
        <dbReference type="SAM" id="SignalP"/>
    </source>
</evidence>
<dbReference type="OrthoDB" id="8482207at2"/>
<keyword evidence="1" id="KW-0677">Repeat</keyword>
<protein>
    <submittedName>
        <fullName evidence="5">Uncharacterized protein HemY</fullName>
    </submittedName>
</protein>
<feature type="region of interest" description="Disordered" evidence="3">
    <location>
        <begin position="41"/>
        <end position="63"/>
    </location>
</feature>
<dbReference type="InParanoid" id="A0A4R2PNM4"/>
<dbReference type="SMART" id="SM00028">
    <property type="entry name" value="TPR"/>
    <property type="match status" value="3"/>
</dbReference>
<keyword evidence="4" id="KW-0732">Signal</keyword>
<sequence>MAKNANAPFSVRLSAALLAGTFLAVAPMPVGVGPDQAAEAFQRTRDDDDEQRRTRRSQTLSQRVYEEVTEANAKYEEGETGEAYKQINKLQEKAEDLSDYERAFVYVTLANWAYTEDDIDKTIQYFEKVREQAGAPRSFLDQATYNLSMIYLGQDKPAKAVDYMLQYIETQERITSVTPYIILGQAYYQLEDYDKGIVNVEEAISIARGLNQEVRRDWWQLLRAMYFSQDNYEKVADILEIMVVEYNDPSDWRQLSAIYGELERREEQLAALEVAYQQGFLTKGSHLKNLAQFYMFFEVPIKAAWVLEKAFEEDKLERDGDNMELLGRAYLMAQETGKALEPMRQAALEKQESDAWRTLGQVLMGEQEWKRAADALERSIALGGLDNPDQVRMVLGSAYVKFFAFDKAEEVLKEARKNKNYRKRADQWLAHVNEERERAKFIDKYLGTNYVSNQ</sequence>
<dbReference type="Gene3D" id="1.25.40.10">
    <property type="entry name" value="Tetratricopeptide repeat domain"/>
    <property type="match status" value="3"/>
</dbReference>
<feature type="compositionally biased region" description="Basic and acidic residues" evidence="3">
    <location>
        <begin position="42"/>
        <end position="52"/>
    </location>
</feature>
<dbReference type="Pfam" id="PF13181">
    <property type="entry name" value="TPR_8"/>
    <property type="match status" value="1"/>
</dbReference>
<evidence type="ECO:0000256" key="2">
    <source>
        <dbReference type="ARBA" id="ARBA00022803"/>
    </source>
</evidence>
<name>A0A4R2PNM4_RHOSA</name>
<feature type="signal peptide" evidence="4">
    <location>
        <begin position="1"/>
        <end position="26"/>
    </location>
</feature>
<keyword evidence="6" id="KW-1185">Reference proteome</keyword>
<dbReference type="GO" id="GO:0070062">
    <property type="term" value="C:extracellular exosome"/>
    <property type="evidence" value="ECO:0007669"/>
    <property type="project" value="TreeGrafter"/>
</dbReference>
<dbReference type="SUPFAM" id="SSF48452">
    <property type="entry name" value="TPR-like"/>
    <property type="match status" value="2"/>
</dbReference>